<feature type="domain" description="HYR" evidence="7">
    <location>
        <begin position="476"/>
        <end position="556"/>
    </location>
</feature>
<keyword evidence="2" id="KW-1015">Disulfide bond</keyword>
<comment type="caution">
    <text evidence="8">The sequence shown here is derived from an EMBL/GenBank/DDBJ whole genome shotgun (WGS) entry which is preliminary data.</text>
</comment>
<dbReference type="AlphaFoldDB" id="A0A9Q1HER1"/>
<reference evidence="8" key="1">
    <citation type="submission" date="2021-10" db="EMBL/GenBank/DDBJ databases">
        <title>Tropical sea cucumber genome reveals ecological adaptation and Cuvierian tubules defense mechanism.</title>
        <authorList>
            <person name="Chen T."/>
        </authorList>
    </citation>
    <scope>NUCLEOTIDE SEQUENCE</scope>
    <source>
        <strain evidence="8">Nanhai2018</strain>
        <tissue evidence="8">Muscle</tissue>
    </source>
</reference>
<keyword evidence="9" id="KW-1185">Reference proteome</keyword>
<feature type="compositionally biased region" description="Polar residues" evidence="3">
    <location>
        <begin position="673"/>
        <end position="686"/>
    </location>
</feature>
<evidence type="ECO:0000259" key="6">
    <source>
        <dbReference type="PROSITE" id="PS50026"/>
    </source>
</evidence>
<evidence type="ECO:0000313" key="8">
    <source>
        <dbReference type="EMBL" id="KAJ8046917.1"/>
    </source>
</evidence>
<dbReference type="PANTHER" id="PTHR24273">
    <property type="entry name" value="FI04643P-RELATED"/>
    <property type="match status" value="1"/>
</dbReference>
<dbReference type="PROSITE" id="PS50026">
    <property type="entry name" value="EGF_3"/>
    <property type="match status" value="1"/>
</dbReference>
<dbReference type="EMBL" id="JAIZAY010000002">
    <property type="protein sequence ID" value="KAJ8046917.1"/>
    <property type="molecule type" value="Genomic_DNA"/>
</dbReference>
<dbReference type="OrthoDB" id="6136178at2759"/>
<evidence type="ECO:0000256" key="1">
    <source>
        <dbReference type="ARBA" id="ARBA00022737"/>
    </source>
</evidence>
<keyword evidence="4" id="KW-1133">Transmembrane helix</keyword>
<feature type="compositionally biased region" description="Basic and acidic residues" evidence="3">
    <location>
        <begin position="687"/>
        <end position="696"/>
    </location>
</feature>
<organism evidence="8 9">
    <name type="scientific">Holothuria leucospilota</name>
    <name type="common">Black long sea cucumber</name>
    <name type="synonym">Mertensiothuria leucospilota</name>
    <dbReference type="NCBI Taxonomy" id="206669"/>
    <lineage>
        <taxon>Eukaryota</taxon>
        <taxon>Metazoa</taxon>
        <taxon>Echinodermata</taxon>
        <taxon>Eleutherozoa</taxon>
        <taxon>Echinozoa</taxon>
        <taxon>Holothuroidea</taxon>
        <taxon>Aspidochirotacea</taxon>
        <taxon>Aspidochirotida</taxon>
        <taxon>Holothuriidae</taxon>
        <taxon>Holothuria</taxon>
    </lineage>
</organism>
<sequence>MPHRRNVRLCSIRHRAIPVVILSLLVCLNSALRSDGEPVSSCPTDCSWTSYEAKTRRNEFFQCSVERLTFYYECPKVETLGTKNVEDRPDPVEDLATEFYLLNTTNANGVVNHQTCLRARFTLDPSTADNVQAITVSLISDNYFNLGEIFCHNYRFSSNLTYCSVLQGNCDHDRKRLFTSGCLCNLLPGGNYVLQVRSFPVDELTETQYDATVRRNILVPDCSIFPLDQHCPKGLSKWEPFYSVSQQGDDYNSVKTCFSLPPENAETFSIFLYKYDPQSLDIYSLYRHGRVNRGSVAKATHSVNGIQYELACVNFTDLQTNVTYLPAVRLDAEDASEIFMMRYLYQAKIFVVDDPCKNHPCGDTAYGICISNGSSHHCICNEGTVFEGGRCERDEEVPKVKNCPSDIQAVAEFGKCSAVVNWDPVEATDNSGYVTVEQTHLQKQRFPVGNTSVRYTFTDNVNNSISCVFLVSVIDKEPPFVSPCPQSIVKTLREGHTHSVVSWEINSRDNCMKVHHNYPLENSGMSFAVGKEMVSVRAWDDAGNSVTCNVNVTIHAAPFNFLRLAIIICCLLLITLIIIGLLWKYRSQLKIFKIIIKGSSPYCIPVSQQAGRETELHDYSSSVAGTLADESASASLFKLEKVPLEIPEDPEERRRIVERDMGNVESHDDVQESDSLVDSHSVQSDRNSIEDISSKV</sequence>
<feature type="region of interest" description="Disordered" evidence="3">
    <location>
        <begin position="650"/>
        <end position="696"/>
    </location>
</feature>
<feature type="compositionally biased region" description="Basic and acidic residues" evidence="3">
    <location>
        <begin position="651"/>
        <end position="670"/>
    </location>
</feature>
<dbReference type="InterPro" id="IPR003410">
    <property type="entry name" value="HYR_dom"/>
</dbReference>
<dbReference type="InterPro" id="IPR000742">
    <property type="entry name" value="EGF"/>
</dbReference>
<protein>
    <submittedName>
        <fullName evidence="8">Sushi, von Willebrand factor type A, EGF and pentraxin domain-containing protein 1</fullName>
    </submittedName>
</protein>
<evidence type="ECO:0000256" key="3">
    <source>
        <dbReference type="SAM" id="MobiDB-lite"/>
    </source>
</evidence>
<comment type="caution">
    <text evidence="2">Lacks conserved residue(s) required for the propagation of feature annotation.</text>
</comment>
<gene>
    <name evidence="8" type="ORF">HOLleu_05756</name>
</gene>
<feature type="chain" id="PRO_5040439302" evidence="5">
    <location>
        <begin position="37"/>
        <end position="696"/>
    </location>
</feature>
<keyword evidence="1" id="KW-0677">Repeat</keyword>
<evidence type="ECO:0000256" key="5">
    <source>
        <dbReference type="SAM" id="SignalP"/>
    </source>
</evidence>
<keyword evidence="4" id="KW-0472">Membrane</keyword>
<feature type="signal peptide" evidence="5">
    <location>
        <begin position="1"/>
        <end position="36"/>
    </location>
</feature>
<feature type="transmembrane region" description="Helical" evidence="4">
    <location>
        <begin position="561"/>
        <end position="583"/>
    </location>
</feature>
<keyword evidence="4" id="KW-0812">Transmembrane</keyword>
<dbReference type="Proteomes" id="UP001152320">
    <property type="component" value="Chromosome 2"/>
</dbReference>
<dbReference type="PANTHER" id="PTHR24273:SF32">
    <property type="entry name" value="HYALIN"/>
    <property type="match status" value="1"/>
</dbReference>
<evidence type="ECO:0000259" key="7">
    <source>
        <dbReference type="PROSITE" id="PS50825"/>
    </source>
</evidence>
<feature type="domain" description="EGF-like" evidence="6">
    <location>
        <begin position="352"/>
        <end position="392"/>
    </location>
</feature>
<dbReference type="Pfam" id="PF02494">
    <property type="entry name" value="HYR"/>
    <property type="match status" value="2"/>
</dbReference>
<evidence type="ECO:0000256" key="2">
    <source>
        <dbReference type="PROSITE-ProRule" id="PRU00076"/>
    </source>
</evidence>
<proteinExistence type="predicted"/>
<feature type="domain" description="HYR" evidence="7">
    <location>
        <begin position="393"/>
        <end position="475"/>
    </location>
</feature>
<evidence type="ECO:0000256" key="4">
    <source>
        <dbReference type="SAM" id="Phobius"/>
    </source>
</evidence>
<dbReference type="PROSITE" id="PS50825">
    <property type="entry name" value="HYR"/>
    <property type="match status" value="2"/>
</dbReference>
<feature type="disulfide bond" evidence="2">
    <location>
        <begin position="361"/>
        <end position="378"/>
    </location>
</feature>
<evidence type="ECO:0000313" key="9">
    <source>
        <dbReference type="Proteomes" id="UP001152320"/>
    </source>
</evidence>
<keyword evidence="2" id="KW-0245">EGF-like domain</keyword>
<name>A0A9Q1HER1_HOLLE</name>
<accession>A0A9Q1HER1</accession>
<keyword evidence="5" id="KW-0732">Signal</keyword>